<accession>A0A2C9LDR7</accession>
<gene>
    <name evidence="2" type="primary">106055649</name>
</gene>
<evidence type="ECO:0000313" key="3">
    <source>
        <dbReference type="Proteomes" id="UP000076420"/>
    </source>
</evidence>
<name>A0A2C9LDR7_BIOGL</name>
<feature type="signal peptide" evidence="1">
    <location>
        <begin position="1"/>
        <end position="19"/>
    </location>
</feature>
<dbReference type="OrthoDB" id="6075077at2759"/>
<keyword evidence="1" id="KW-0732">Signal</keyword>
<dbReference type="KEGG" id="bgt:106055649"/>
<protein>
    <recommendedName>
        <fullName evidence="4">Secreted protein</fullName>
    </recommendedName>
</protein>
<feature type="chain" id="PRO_5012948627" description="Secreted protein" evidence="1">
    <location>
        <begin position="20"/>
        <end position="115"/>
    </location>
</feature>
<sequence length="115" mass="12919">MNSVNLIVLSAFIVYGVSAISCPRCTNENDWQTCTGTQTCGAGDDTCQLEIDNNNNDRYKLIYHCTHSQNCHDEHETQHCDINLNGHCQFCCDSIASCKTQREGIFDTCELEFCP</sequence>
<evidence type="ECO:0008006" key="4">
    <source>
        <dbReference type="Google" id="ProtNLM"/>
    </source>
</evidence>
<dbReference type="EnsemblMetazoa" id="BGLB030044-RA">
    <property type="protein sequence ID" value="BGLB030044-PA"/>
    <property type="gene ID" value="BGLB030044"/>
</dbReference>
<proteinExistence type="predicted"/>
<evidence type="ECO:0000256" key="1">
    <source>
        <dbReference type="SAM" id="SignalP"/>
    </source>
</evidence>
<dbReference type="AlphaFoldDB" id="A0A2C9LDR7"/>
<dbReference type="VEuPathDB" id="VectorBase:BGLB030044"/>
<organism evidence="2 3">
    <name type="scientific">Biomphalaria glabrata</name>
    <name type="common">Bloodfluke planorb</name>
    <name type="synonym">Freshwater snail</name>
    <dbReference type="NCBI Taxonomy" id="6526"/>
    <lineage>
        <taxon>Eukaryota</taxon>
        <taxon>Metazoa</taxon>
        <taxon>Spiralia</taxon>
        <taxon>Lophotrochozoa</taxon>
        <taxon>Mollusca</taxon>
        <taxon>Gastropoda</taxon>
        <taxon>Heterobranchia</taxon>
        <taxon>Euthyneura</taxon>
        <taxon>Panpulmonata</taxon>
        <taxon>Hygrophila</taxon>
        <taxon>Lymnaeoidea</taxon>
        <taxon>Planorbidae</taxon>
        <taxon>Biomphalaria</taxon>
    </lineage>
</organism>
<reference evidence="2" key="1">
    <citation type="submission" date="2020-05" db="UniProtKB">
        <authorList>
            <consortium name="EnsemblMetazoa"/>
        </authorList>
    </citation>
    <scope>IDENTIFICATION</scope>
    <source>
        <strain evidence="2">BB02</strain>
    </source>
</reference>
<dbReference type="VEuPathDB" id="VectorBase:BGLAX_036032"/>
<evidence type="ECO:0000313" key="2">
    <source>
        <dbReference type="EnsemblMetazoa" id="BGLB030044-PA"/>
    </source>
</evidence>
<dbReference type="Proteomes" id="UP000076420">
    <property type="component" value="Unassembled WGS sequence"/>
</dbReference>